<dbReference type="InterPro" id="IPR027417">
    <property type="entry name" value="P-loop_NTPase"/>
</dbReference>
<protein>
    <submittedName>
        <fullName evidence="4">Flp pilus assembly protein, TadZ</fullName>
    </submittedName>
</protein>
<dbReference type="EMBL" id="JGYP01000005">
    <property type="protein sequence ID" value="KFI44794.1"/>
    <property type="molecule type" value="Genomic_DNA"/>
</dbReference>
<evidence type="ECO:0000313" key="4">
    <source>
        <dbReference type="EMBL" id="KFI44794.1"/>
    </source>
</evidence>
<keyword evidence="1" id="KW-0547">Nucleotide-binding</keyword>
<dbReference type="Proteomes" id="UP000029096">
    <property type="component" value="Unassembled WGS sequence"/>
</dbReference>
<sequence>MNGIANRNIESGWKPLPAPPVLVRLPGGKSGISPGRQERLPYPATSRRSRSMESMSPAVAADRVDSIGAVGSADPTVVTDSAGSENRGGRADSRSSFEVHAASLLPSAYPRSGVLMFSAPPQPSCAVKERSKSIQVAAAETGAAWKRMVTFVSASGGVGLSVTCAFAALELQRRGRRCALVDADFEAGGLDVLLGMENDRGLRFSTLKAPLGRIDGNALCRQLPKWQGIPILAYDRCNGAKSQWWEVAAAVEALAAEVDVVLIDASRGRAFEDVPQLIASSKVVVAELSVLGLARAKALLSSRIGGGPAAPWFENARKDQEAYERDARNDGATDLHFDTEPDRKGALAVVGVMPRGIYRGRGAVGVDEASDYLGREVLGPVSMDPKAVSDALEGLGLRIGSKTSKKAFARLASLIDDGQ</sequence>
<dbReference type="GO" id="GO:0016887">
    <property type="term" value="F:ATP hydrolysis activity"/>
    <property type="evidence" value="ECO:0007669"/>
    <property type="project" value="TreeGrafter"/>
</dbReference>
<dbReference type="PANTHER" id="PTHR43384">
    <property type="entry name" value="SEPTUM SITE-DETERMINING PROTEIN MIND HOMOLOG, CHLOROPLASTIC-RELATED"/>
    <property type="match status" value="1"/>
</dbReference>
<evidence type="ECO:0000256" key="2">
    <source>
        <dbReference type="ARBA" id="ARBA00022840"/>
    </source>
</evidence>
<evidence type="ECO:0000313" key="5">
    <source>
        <dbReference type="Proteomes" id="UP000029096"/>
    </source>
</evidence>
<comment type="caution">
    <text evidence="4">The sequence shown here is derived from an EMBL/GenBank/DDBJ whole genome shotgun (WGS) entry which is preliminary data.</text>
</comment>
<proteinExistence type="predicted"/>
<evidence type="ECO:0000256" key="1">
    <source>
        <dbReference type="ARBA" id="ARBA00022741"/>
    </source>
</evidence>
<dbReference type="AlphaFoldDB" id="A0A086ZE44"/>
<keyword evidence="5" id="KW-1185">Reference proteome</keyword>
<name>A0A086ZE44_9BIFI</name>
<dbReference type="PANTHER" id="PTHR43384:SF6">
    <property type="entry name" value="SEPTUM SITE-DETERMINING PROTEIN MIND HOMOLOG, CHLOROPLASTIC"/>
    <property type="match status" value="1"/>
</dbReference>
<dbReference type="SUPFAM" id="SSF52540">
    <property type="entry name" value="P-loop containing nucleoside triphosphate hydrolases"/>
    <property type="match status" value="1"/>
</dbReference>
<keyword evidence="2" id="KW-0067">ATP-binding</keyword>
<evidence type="ECO:0000256" key="3">
    <source>
        <dbReference type="SAM" id="MobiDB-lite"/>
    </source>
</evidence>
<organism evidence="4 5">
    <name type="scientific">Bifidobacterium bohemicum DSM 22767</name>
    <dbReference type="NCBI Taxonomy" id="1437606"/>
    <lineage>
        <taxon>Bacteria</taxon>
        <taxon>Bacillati</taxon>
        <taxon>Actinomycetota</taxon>
        <taxon>Actinomycetes</taxon>
        <taxon>Bifidobacteriales</taxon>
        <taxon>Bifidobacteriaceae</taxon>
        <taxon>Bifidobacterium</taxon>
    </lineage>
</organism>
<dbReference type="GO" id="GO:0051782">
    <property type="term" value="P:negative regulation of cell division"/>
    <property type="evidence" value="ECO:0007669"/>
    <property type="project" value="TreeGrafter"/>
</dbReference>
<feature type="region of interest" description="Disordered" evidence="3">
    <location>
        <begin position="24"/>
        <end position="55"/>
    </location>
</feature>
<gene>
    <name evidence="4" type="ORF">BBOH_1521</name>
</gene>
<reference evidence="4 5" key="1">
    <citation type="submission" date="2014-03" db="EMBL/GenBank/DDBJ databases">
        <title>Genomics of Bifidobacteria.</title>
        <authorList>
            <person name="Ventura M."/>
            <person name="Milani C."/>
            <person name="Lugli G.A."/>
        </authorList>
    </citation>
    <scope>NUCLEOTIDE SEQUENCE [LARGE SCALE GENOMIC DNA]</scope>
    <source>
        <strain evidence="4 5">DSM 22767</strain>
    </source>
</reference>
<dbReference type="Gene3D" id="3.40.50.300">
    <property type="entry name" value="P-loop containing nucleotide triphosphate hydrolases"/>
    <property type="match status" value="1"/>
</dbReference>
<dbReference type="GO" id="GO:0005829">
    <property type="term" value="C:cytosol"/>
    <property type="evidence" value="ECO:0007669"/>
    <property type="project" value="TreeGrafter"/>
</dbReference>
<dbReference type="GO" id="GO:0005524">
    <property type="term" value="F:ATP binding"/>
    <property type="evidence" value="ECO:0007669"/>
    <property type="project" value="UniProtKB-KW"/>
</dbReference>
<dbReference type="STRING" id="1437606.BBOH_1521"/>
<dbReference type="InterPro" id="IPR050625">
    <property type="entry name" value="ParA/MinD_ATPase"/>
</dbReference>
<feature type="region of interest" description="Disordered" evidence="3">
    <location>
        <begin position="71"/>
        <end position="93"/>
    </location>
</feature>
<accession>A0A086ZE44</accession>
<dbReference type="GO" id="GO:0009898">
    <property type="term" value="C:cytoplasmic side of plasma membrane"/>
    <property type="evidence" value="ECO:0007669"/>
    <property type="project" value="TreeGrafter"/>
</dbReference>
<dbReference type="eggNOG" id="COG0455">
    <property type="taxonomic scope" value="Bacteria"/>
</dbReference>